<dbReference type="EMBL" id="JACBYE010000001">
    <property type="protein sequence ID" value="NYS92081.1"/>
    <property type="molecule type" value="Genomic_DNA"/>
</dbReference>
<organism evidence="8 9">
    <name type="scientific">Sanguibacter inulinus</name>
    <dbReference type="NCBI Taxonomy" id="60922"/>
    <lineage>
        <taxon>Bacteria</taxon>
        <taxon>Bacillati</taxon>
        <taxon>Actinomycetota</taxon>
        <taxon>Actinomycetes</taxon>
        <taxon>Micrococcales</taxon>
        <taxon>Sanguibacteraceae</taxon>
        <taxon>Sanguibacter</taxon>
    </lineage>
</organism>
<comment type="caution">
    <text evidence="8">The sequence shown here is derived from an EMBL/GenBank/DDBJ whole genome shotgun (WGS) entry which is preliminary data.</text>
</comment>
<reference evidence="8 9" key="1">
    <citation type="submission" date="2020-07" db="EMBL/GenBank/DDBJ databases">
        <title>MOT database genomes.</title>
        <authorList>
            <person name="Joseph S."/>
            <person name="Aduse-Opoku J."/>
            <person name="Hashim A."/>
            <person name="Wade W."/>
            <person name="Curtis M."/>
        </authorList>
    </citation>
    <scope>NUCLEOTIDE SEQUENCE [LARGE SCALE GENOMIC DNA]</scope>
    <source>
        <strain evidence="8 9">DSM 100099</strain>
    </source>
</reference>
<evidence type="ECO:0000259" key="7">
    <source>
        <dbReference type="Pfam" id="PF13396"/>
    </source>
</evidence>
<evidence type="ECO:0000256" key="1">
    <source>
        <dbReference type="ARBA" id="ARBA00004651"/>
    </source>
</evidence>
<evidence type="ECO:0000256" key="6">
    <source>
        <dbReference type="SAM" id="Phobius"/>
    </source>
</evidence>
<evidence type="ECO:0000313" key="8">
    <source>
        <dbReference type="EMBL" id="NYS92081.1"/>
    </source>
</evidence>
<sequence length="127" mass="14230">MSFWNVVWLIFVSFVFISYLFILFAVVRDIFRENKHSGVWKAVWLVFLVFVPFLTALVYMVLHSRDIAENDAKAAAAAQREVDSYIRQAAGRNPAAEIATGAQLLADGTITQEEFETLKARSLAASA</sequence>
<dbReference type="AlphaFoldDB" id="A0A853ENF8"/>
<feature type="transmembrane region" description="Helical" evidence="6">
    <location>
        <begin position="39"/>
        <end position="62"/>
    </location>
</feature>
<gene>
    <name evidence="8" type="ORF">HZZ10_00810</name>
</gene>
<dbReference type="RefSeq" id="WP_179912063.1">
    <property type="nucleotide sequence ID" value="NZ_JACBYE010000001.1"/>
</dbReference>
<keyword evidence="4 6" id="KW-1133">Transmembrane helix</keyword>
<keyword evidence="9" id="KW-1185">Reference proteome</keyword>
<evidence type="ECO:0000256" key="5">
    <source>
        <dbReference type="ARBA" id="ARBA00023136"/>
    </source>
</evidence>
<accession>A0A853ENF8</accession>
<keyword evidence="3 6" id="KW-0812">Transmembrane</keyword>
<comment type="subcellular location">
    <subcellularLocation>
        <location evidence="1">Cell membrane</location>
        <topology evidence="1">Multi-pass membrane protein</topology>
    </subcellularLocation>
</comment>
<keyword evidence="5 6" id="KW-0472">Membrane</keyword>
<evidence type="ECO:0000256" key="3">
    <source>
        <dbReference type="ARBA" id="ARBA00022692"/>
    </source>
</evidence>
<evidence type="ECO:0000313" key="9">
    <source>
        <dbReference type="Proteomes" id="UP000561011"/>
    </source>
</evidence>
<feature type="transmembrane region" description="Helical" evidence="6">
    <location>
        <begin position="6"/>
        <end position="27"/>
    </location>
</feature>
<dbReference type="GO" id="GO:0005886">
    <property type="term" value="C:plasma membrane"/>
    <property type="evidence" value="ECO:0007669"/>
    <property type="project" value="UniProtKB-SubCell"/>
</dbReference>
<dbReference type="InterPro" id="IPR027379">
    <property type="entry name" value="CLS_N"/>
</dbReference>
<name>A0A853ENF8_9MICO</name>
<keyword evidence="2" id="KW-1003">Cell membrane</keyword>
<evidence type="ECO:0000256" key="4">
    <source>
        <dbReference type="ARBA" id="ARBA00022989"/>
    </source>
</evidence>
<evidence type="ECO:0000256" key="2">
    <source>
        <dbReference type="ARBA" id="ARBA00022475"/>
    </source>
</evidence>
<proteinExistence type="predicted"/>
<protein>
    <submittedName>
        <fullName evidence="8">SHOCT domain-containing protein</fullName>
    </submittedName>
</protein>
<dbReference type="Proteomes" id="UP000561011">
    <property type="component" value="Unassembled WGS sequence"/>
</dbReference>
<dbReference type="Pfam" id="PF13396">
    <property type="entry name" value="PLDc_N"/>
    <property type="match status" value="1"/>
</dbReference>
<feature type="domain" description="Cardiolipin synthase N-terminal" evidence="7">
    <location>
        <begin position="22"/>
        <end position="61"/>
    </location>
</feature>